<gene>
    <name evidence="1" type="ORF">QFC19_006523</name>
</gene>
<dbReference type="Proteomes" id="UP001241377">
    <property type="component" value="Unassembled WGS sequence"/>
</dbReference>
<sequence length="526" mass="59187">MNILIFLLCAFGALASVSSDGAFMLQSYLMSDLTLDNHEACRLISKDTSGTATMHLYIDKIDSTSEIEKIKIPILIMRASDTDNFTLDYVFEGEKPPYEKLIDDKTTTFKLETKKDAPKIDQSRLLNDYMVADPRDGKAHEHVDIIFDVPESGIYCALIAVPENSGLSNLKVVINSVNSHGLLDFAGWVVYKQLIYGILVGLALVAYLIYYILRFKVGSNFQNLNSVSLISKGIIFRVLIPLQVLLIVRWFFFFVSNHYSPSEHKLLAFFDGLLLWADACFNIYINFCILLFAMGYGVIYSIGKGSSSYNKIPYSSWRLAKVLFVGNLVALTLNFVFRASGIIQYDKVQFAELAMGPMEGRSFKLIPEILLLLNGVFPIVWLIVSLSHYFKTQKLIANFPGNGNDVGEREIASSKTSKCFKMSILVVFVMPIFVFTMTSIVLVVGLLRKSSLNFSFGQDGRIENSGELVRLMEYAALDSKIYKSMVWSLLLEVYGSVALLYFIWIKNNNGLVTKETVVDEYEVDSE</sequence>
<protein>
    <submittedName>
        <fullName evidence="1">Uncharacterized protein</fullName>
    </submittedName>
</protein>
<organism evidence="1 2">
    <name type="scientific">Naganishia cerealis</name>
    <dbReference type="NCBI Taxonomy" id="610337"/>
    <lineage>
        <taxon>Eukaryota</taxon>
        <taxon>Fungi</taxon>
        <taxon>Dikarya</taxon>
        <taxon>Basidiomycota</taxon>
        <taxon>Agaricomycotina</taxon>
        <taxon>Tremellomycetes</taxon>
        <taxon>Filobasidiales</taxon>
        <taxon>Filobasidiaceae</taxon>
        <taxon>Naganishia</taxon>
    </lineage>
</organism>
<dbReference type="EMBL" id="JASBWR010000080">
    <property type="protein sequence ID" value="KAJ9097972.1"/>
    <property type="molecule type" value="Genomic_DNA"/>
</dbReference>
<reference evidence="1" key="1">
    <citation type="submission" date="2023-04" db="EMBL/GenBank/DDBJ databases">
        <title>Draft Genome sequencing of Naganishia species isolated from polar environments using Oxford Nanopore Technology.</title>
        <authorList>
            <person name="Leo P."/>
            <person name="Venkateswaran K."/>
        </authorList>
    </citation>
    <scope>NUCLEOTIDE SEQUENCE</scope>
    <source>
        <strain evidence="1">MNA-CCFEE 5261</strain>
    </source>
</reference>
<proteinExistence type="predicted"/>
<accession>A0ACC2VF66</accession>
<evidence type="ECO:0000313" key="2">
    <source>
        <dbReference type="Proteomes" id="UP001241377"/>
    </source>
</evidence>
<keyword evidence="2" id="KW-1185">Reference proteome</keyword>
<evidence type="ECO:0000313" key="1">
    <source>
        <dbReference type="EMBL" id="KAJ9097972.1"/>
    </source>
</evidence>
<name>A0ACC2VF66_9TREE</name>
<comment type="caution">
    <text evidence="1">The sequence shown here is derived from an EMBL/GenBank/DDBJ whole genome shotgun (WGS) entry which is preliminary data.</text>
</comment>